<evidence type="ECO:0000313" key="1">
    <source>
        <dbReference type="EMBL" id="WZL75739.1"/>
    </source>
</evidence>
<keyword evidence="2" id="KW-1185">Reference proteome</keyword>
<accession>A0ABZ2YD76</accession>
<dbReference type="CDD" id="cd03412">
    <property type="entry name" value="CbiK_N"/>
    <property type="match status" value="1"/>
</dbReference>
<dbReference type="PANTHER" id="PTHR33542:SF3">
    <property type="entry name" value="SIROHYDROCHLORIN FERROCHELATASE, CHLOROPLASTIC"/>
    <property type="match status" value="1"/>
</dbReference>
<dbReference type="RefSeq" id="WP_369017889.1">
    <property type="nucleotide sequence ID" value="NZ_CP121689.1"/>
</dbReference>
<name>A0ABZ2YD76_9BACT</name>
<gene>
    <name evidence="1" type="ORF">QBE54_09130</name>
</gene>
<evidence type="ECO:0000313" key="2">
    <source>
        <dbReference type="Proteomes" id="UP001461341"/>
    </source>
</evidence>
<dbReference type="Pfam" id="PF06180">
    <property type="entry name" value="CbiK"/>
    <property type="match status" value="1"/>
</dbReference>
<dbReference type="EMBL" id="CP121689">
    <property type="protein sequence ID" value="WZL75739.1"/>
    <property type="molecule type" value="Genomic_DNA"/>
</dbReference>
<organism evidence="1 2">
    <name type="scientific">Thermatribacter velox</name>
    <dbReference type="NCBI Taxonomy" id="3039681"/>
    <lineage>
        <taxon>Bacteria</taxon>
        <taxon>Pseudomonadati</taxon>
        <taxon>Atribacterota</taxon>
        <taxon>Atribacteria</taxon>
        <taxon>Atribacterales</taxon>
        <taxon>Thermatribacteraceae</taxon>
        <taxon>Thermatribacter</taxon>
    </lineage>
</organism>
<protein>
    <submittedName>
        <fullName evidence="1">Sirohydrochlorin cobaltochelatase</fullName>
    </submittedName>
</protein>
<dbReference type="PIRSF" id="PIRSF033579">
    <property type="entry name" value="Anaer_Co_chel"/>
    <property type="match status" value="1"/>
</dbReference>
<dbReference type="Proteomes" id="UP001461341">
    <property type="component" value="Chromosome"/>
</dbReference>
<reference evidence="1 2" key="1">
    <citation type="submission" date="2023-03" db="EMBL/GenBank/DDBJ databases">
        <title>Novel Species.</title>
        <authorList>
            <person name="Ma S."/>
        </authorList>
    </citation>
    <scope>NUCLEOTIDE SEQUENCE [LARGE SCALE GENOMIC DNA]</scope>
    <source>
        <strain evidence="1 2">B11</strain>
    </source>
</reference>
<dbReference type="InterPro" id="IPR050963">
    <property type="entry name" value="Sirohydro_Cobaltochel/CbiX"/>
</dbReference>
<dbReference type="Gene3D" id="3.40.50.1400">
    <property type="match status" value="2"/>
</dbReference>
<sequence length="297" mass="32695">MFRRSLVIVLSIVLVLCLLVGVSSGMSREDKKALLLVAFGTSYEDASSAIKNVFELARKEFPGLEVRLAYASSMVRKALEKKGQKIDSPVTALAKLADEGFNKVAVQPLFVIPGITYDYVASVCQAFSAMKDIYGRPVFEELYLGRPLLEHPSDYEEVVQALREIFAPTLSKEGTALVLMGHGSEHSGGAAYSMLYLMLQKEFGENVFLGTVEGFPSFEDVVTELEAQKVKKVVLAPFMLVAGDHALNDLAGEHSDSWKVQLKQRGFLVSTVLKGLGEYDAFARIFVERAKEVVEKL</sequence>
<dbReference type="CDD" id="cd03413">
    <property type="entry name" value="CbiK_C"/>
    <property type="match status" value="1"/>
</dbReference>
<proteinExistence type="predicted"/>
<dbReference type="PANTHER" id="PTHR33542">
    <property type="entry name" value="SIROHYDROCHLORIN FERROCHELATASE, CHLOROPLASTIC"/>
    <property type="match status" value="1"/>
</dbReference>
<dbReference type="InterPro" id="IPR010388">
    <property type="entry name" value="Anaerobic_Co-chelatase"/>
</dbReference>
<dbReference type="SUPFAM" id="SSF53800">
    <property type="entry name" value="Chelatase"/>
    <property type="match status" value="1"/>
</dbReference>